<protein>
    <submittedName>
        <fullName evidence="2">Uroporphyrinogen-III synthase</fullName>
    </submittedName>
</protein>
<dbReference type="Gene3D" id="3.40.50.10090">
    <property type="match status" value="2"/>
</dbReference>
<dbReference type="GO" id="GO:0006780">
    <property type="term" value="P:uroporphyrinogen III biosynthetic process"/>
    <property type="evidence" value="ECO:0007669"/>
    <property type="project" value="InterPro"/>
</dbReference>
<dbReference type="GO" id="GO:0005829">
    <property type="term" value="C:cytosol"/>
    <property type="evidence" value="ECO:0007669"/>
    <property type="project" value="TreeGrafter"/>
</dbReference>
<gene>
    <name evidence="2" type="ORF">CBG49_14110</name>
</gene>
<sequence length="221" mass="24955">MKTIVSTKILTETQQSMLSGLDIQLIEHNFVSINLLPIKLTLPYNLLIFTSQNAVRSVLQHPLATTLKDCVVLCVGERTAQLLEKSGFTVRCSFHYATDLTKYLSANLKEFEKMHRIAFFAGTQRLETLPQFFAKYLPNVEEITAYQTELTPITIHKKVDGILFFSPSGVESYRSCNPAGKEKVFCIGDTTAEAAQRYWKDVVIAEKPTIDSVLAQVRDMR</sequence>
<name>A0A1Z4BS47_9FLAO</name>
<dbReference type="PANTHER" id="PTHR12390:SF0">
    <property type="entry name" value="UROPORPHYRINOGEN-III SYNTHASE"/>
    <property type="match status" value="1"/>
</dbReference>
<keyword evidence="3" id="KW-1185">Reference proteome</keyword>
<dbReference type="InterPro" id="IPR039793">
    <property type="entry name" value="UROS/Hem4"/>
</dbReference>
<accession>A0A1Z4BS47</accession>
<dbReference type="EMBL" id="CP022022">
    <property type="protein sequence ID" value="ASF44135.1"/>
    <property type="molecule type" value="Genomic_DNA"/>
</dbReference>
<dbReference type="KEGG" id="capn:CBG49_14110"/>
<dbReference type="InterPro" id="IPR003754">
    <property type="entry name" value="4pyrrol_synth_uPrphyn_synth"/>
</dbReference>
<dbReference type="Proteomes" id="UP000197007">
    <property type="component" value="Chromosome"/>
</dbReference>
<evidence type="ECO:0000259" key="1">
    <source>
        <dbReference type="Pfam" id="PF02602"/>
    </source>
</evidence>
<dbReference type="SUPFAM" id="SSF69618">
    <property type="entry name" value="HemD-like"/>
    <property type="match status" value="1"/>
</dbReference>
<proteinExistence type="predicted"/>
<dbReference type="InterPro" id="IPR036108">
    <property type="entry name" value="4pyrrol_syn_uPrphyn_synt_sf"/>
</dbReference>
<dbReference type="PANTHER" id="PTHR12390">
    <property type="entry name" value="UROPORPHYRINOGEN III SYNTHASE"/>
    <property type="match status" value="1"/>
</dbReference>
<feature type="domain" description="Tetrapyrrole biosynthesis uroporphyrinogen III synthase" evidence="1">
    <location>
        <begin position="38"/>
        <end position="214"/>
    </location>
</feature>
<organism evidence="2 3">
    <name type="scientific">Capnocytophaga endodontalis</name>
    <dbReference type="NCBI Taxonomy" id="2708117"/>
    <lineage>
        <taxon>Bacteria</taxon>
        <taxon>Pseudomonadati</taxon>
        <taxon>Bacteroidota</taxon>
        <taxon>Flavobacteriia</taxon>
        <taxon>Flavobacteriales</taxon>
        <taxon>Flavobacteriaceae</taxon>
        <taxon>Capnocytophaga</taxon>
    </lineage>
</organism>
<dbReference type="AlphaFoldDB" id="A0A1Z4BS47"/>
<dbReference type="Pfam" id="PF02602">
    <property type="entry name" value="HEM4"/>
    <property type="match status" value="1"/>
</dbReference>
<evidence type="ECO:0000313" key="2">
    <source>
        <dbReference type="EMBL" id="ASF44135.1"/>
    </source>
</evidence>
<evidence type="ECO:0000313" key="3">
    <source>
        <dbReference type="Proteomes" id="UP000197007"/>
    </source>
</evidence>
<dbReference type="GO" id="GO:0004852">
    <property type="term" value="F:uroporphyrinogen-III synthase activity"/>
    <property type="evidence" value="ECO:0007669"/>
    <property type="project" value="InterPro"/>
</dbReference>
<reference evidence="3" key="1">
    <citation type="submission" date="2017-06" db="EMBL/GenBank/DDBJ databases">
        <title>Complete genome sequence of Capnocytophaga sp. KCOM 1579 (=ChDC OS43) isolated from a human refractory periapical abscess lesion.</title>
        <authorList>
            <person name="Kook J.-K."/>
            <person name="Park S.-N."/>
            <person name="Lim Y.K."/>
            <person name="Roh H."/>
        </authorList>
    </citation>
    <scope>NUCLEOTIDE SEQUENCE [LARGE SCALE GENOMIC DNA]</scope>
    <source>
        <strain evidence="3">ChDC OS43</strain>
    </source>
</reference>
<dbReference type="RefSeq" id="WP_088594983.1">
    <property type="nucleotide sequence ID" value="NZ_CP022022.1"/>
</dbReference>
<dbReference type="CDD" id="cd06578">
    <property type="entry name" value="HemD"/>
    <property type="match status" value="1"/>
</dbReference>